<evidence type="ECO:0000313" key="2">
    <source>
        <dbReference type="Proteomes" id="UP000033556"/>
    </source>
</evidence>
<evidence type="ECO:0000313" key="1">
    <source>
        <dbReference type="EMBL" id="KJV61216.1"/>
    </source>
</evidence>
<keyword evidence="2" id="KW-1185">Reference proteome</keyword>
<dbReference type="AlphaFoldDB" id="A0A0F3MZU7"/>
<organism evidence="1 2">
    <name type="scientific">Rickettsia amblyommatis str. Ac/Pa</name>
    <dbReference type="NCBI Taxonomy" id="1359164"/>
    <lineage>
        <taxon>Bacteria</taxon>
        <taxon>Pseudomonadati</taxon>
        <taxon>Pseudomonadota</taxon>
        <taxon>Alphaproteobacteria</taxon>
        <taxon>Rickettsiales</taxon>
        <taxon>Rickettsiaceae</taxon>
        <taxon>Rickettsieae</taxon>
        <taxon>Rickettsia</taxon>
        <taxon>spotted fever group</taxon>
    </lineage>
</organism>
<sequence>MPAKMYEEYLQNTYCNNLLKESNNLEVLGTKIDLGKVDCNFFFVAAKEDHIAPWRLIYDGVKLLNGHKIFCLTDSGHVAGVVNPPASAKYNYRLNDDLSLSSHEWFMKATKYKGSWWNYWLIKNNDNKLVDSLDYQNLEVIEEAPGSYVRKQVLFVGILNRHCEQP</sequence>
<accession>A0A0F3MZU7</accession>
<comment type="caution">
    <text evidence="1">The sequence shown here is derived from an EMBL/GenBank/DDBJ whole genome shotgun (WGS) entry which is preliminary data.</text>
</comment>
<protein>
    <submittedName>
        <fullName evidence="1">Putative poly-beta-hydroxybutyrate polymerase domain protein</fullName>
    </submittedName>
</protein>
<dbReference type="PANTHER" id="PTHR36837">
    <property type="entry name" value="POLY(3-HYDROXYALKANOATE) POLYMERASE SUBUNIT PHAC"/>
    <property type="match status" value="1"/>
</dbReference>
<dbReference type="PANTHER" id="PTHR36837:SF5">
    <property type="entry name" value="POLY-3-HYDROXYBUTYRATE SYNTHASE"/>
    <property type="match status" value="1"/>
</dbReference>
<gene>
    <name evidence="1" type="ORF">APHACPA_0218</name>
</gene>
<dbReference type="InterPro" id="IPR029058">
    <property type="entry name" value="AB_hydrolase_fold"/>
</dbReference>
<dbReference type="EMBL" id="LANR01000001">
    <property type="protein sequence ID" value="KJV61216.1"/>
    <property type="molecule type" value="Genomic_DNA"/>
</dbReference>
<dbReference type="InterPro" id="IPR051321">
    <property type="entry name" value="PHA/PHB_synthase"/>
</dbReference>
<dbReference type="Proteomes" id="UP000033556">
    <property type="component" value="Unassembled WGS sequence"/>
</dbReference>
<name>A0A0F3MZU7_RICAM</name>
<proteinExistence type="predicted"/>
<dbReference type="SUPFAM" id="SSF53474">
    <property type="entry name" value="alpha/beta-Hydrolases"/>
    <property type="match status" value="1"/>
</dbReference>
<dbReference type="PATRIC" id="fig|1359164.3.peg.218"/>
<reference evidence="1 2" key="1">
    <citation type="submission" date="2015-01" db="EMBL/GenBank/DDBJ databases">
        <title>Genome Sequencing of Rickettsiales.</title>
        <authorList>
            <person name="Daugherty S.C."/>
            <person name="Su Q."/>
            <person name="Abolude K."/>
            <person name="Beier-Sexton M."/>
            <person name="Carlyon J.A."/>
            <person name="Carter R."/>
            <person name="Day N.P."/>
            <person name="Dumler S.J."/>
            <person name="Dyachenko V."/>
            <person name="Godinez A."/>
            <person name="Kurtti T.J."/>
            <person name="Lichay M."/>
            <person name="Mullins K.E."/>
            <person name="Ott S."/>
            <person name="Pappas-Brown V."/>
            <person name="Paris D.H."/>
            <person name="Patel P."/>
            <person name="Richards A.L."/>
            <person name="Sadzewicz L."/>
            <person name="Sears K."/>
            <person name="Seidman D."/>
            <person name="Sengamalay N."/>
            <person name="Stenos J."/>
            <person name="Tallon L.J."/>
            <person name="Vincent G."/>
            <person name="Fraser C.M."/>
            <person name="Munderloh U."/>
            <person name="Dunning-Hotopp J.C."/>
        </authorList>
    </citation>
    <scope>NUCLEOTIDE SEQUENCE [LARGE SCALE GENOMIC DNA]</scope>
    <source>
        <strain evidence="1 2">Ac/Pa</strain>
    </source>
</reference>